<dbReference type="EMBL" id="JASBWR010000063">
    <property type="protein sequence ID" value="KAJ9100445.1"/>
    <property type="molecule type" value="Genomic_DNA"/>
</dbReference>
<evidence type="ECO:0000313" key="1">
    <source>
        <dbReference type="EMBL" id="KAJ9100445.1"/>
    </source>
</evidence>
<reference evidence="1" key="1">
    <citation type="submission" date="2023-04" db="EMBL/GenBank/DDBJ databases">
        <title>Draft Genome sequencing of Naganishia species isolated from polar environments using Oxford Nanopore Technology.</title>
        <authorList>
            <person name="Leo P."/>
            <person name="Venkateswaran K."/>
        </authorList>
    </citation>
    <scope>NUCLEOTIDE SEQUENCE</scope>
    <source>
        <strain evidence="1">MNA-CCFEE 5261</strain>
    </source>
</reference>
<organism evidence="1 2">
    <name type="scientific">Naganishia cerealis</name>
    <dbReference type="NCBI Taxonomy" id="610337"/>
    <lineage>
        <taxon>Eukaryota</taxon>
        <taxon>Fungi</taxon>
        <taxon>Dikarya</taxon>
        <taxon>Basidiomycota</taxon>
        <taxon>Agaricomycotina</taxon>
        <taxon>Tremellomycetes</taxon>
        <taxon>Filobasidiales</taxon>
        <taxon>Filobasidiaceae</taxon>
        <taxon>Naganishia</taxon>
    </lineage>
</organism>
<name>A0ACC2VMX8_9TREE</name>
<sequence length="744" mass="85544">MYYFSAYLSIFLAVILTPFLIPIRTKSVIIHRIKVVLSICLVISVLVSLTPERAVSGPPFHEFGQARIALYSCSYQIETRASFCEPNPFRSKCFCSNENARATIAHCYYSGFKSLIKDFTRMCHDSFNISLTEEDMARSHQYYLEHAQRPQGPSVIMDTPILLEETDIQLYKDAYEQFLGNYDLSVIYGEVLVGFWMLVFLLAAAGNWGKIIFPKLFTRSTGSLTNWFRRNISLPATRGTKKTTEKPFLKCLDMLVPTRAESLILATFVIITTFFVFHNIHYNDGNPLFHHKNNALLRYHAVRTSILASEMMPLLILFGGRNNFLQWVTRWDYSTFITFHRWVSRVIVILVLIHTVCYSLYLRSILTDFEAYIIAGGLAIIAGVFILIQGLLVLRRRWYEMFLLIHIFLAAVFVFGAWYHVNDLYCLWFYYYSAVIWLFDRVIRVGRLCSFGFPKAKVLLLADETLKVIVPKPKHWDAIPGGHAFIHFLRPSCFWQSHPFTYTISPENSEEIIMFIKVKDGVTSRLYHYLRTHPGRSTSIRVAIEGSYGEKTPASRYDSAVFVAGGNGIPGIYAEALDLERSNNTKQNIKLVWVIREYKSLYWFYEELLSLNNSSIDTIVYVTKPDSDSCLEDFELRIPQEEATHDTKLLAHPKPNYNSTSTTINAKAIILRVKSELSHVDFKHGRPSMKGLVHESLVESNGSTCFVTCGHPVMVDDLRYAVVDNIGNKEKKRVDYFEQLQVWA</sequence>
<comment type="caution">
    <text evidence="1">The sequence shown here is derived from an EMBL/GenBank/DDBJ whole genome shotgun (WGS) entry which is preliminary data.</text>
</comment>
<evidence type="ECO:0000313" key="2">
    <source>
        <dbReference type="Proteomes" id="UP001241377"/>
    </source>
</evidence>
<protein>
    <submittedName>
        <fullName evidence="1">Uncharacterized protein</fullName>
    </submittedName>
</protein>
<proteinExistence type="predicted"/>
<accession>A0ACC2VMX8</accession>
<dbReference type="Proteomes" id="UP001241377">
    <property type="component" value="Unassembled WGS sequence"/>
</dbReference>
<keyword evidence="2" id="KW-1185">Reference proteome</keyword>
<gene>
    <name evidence="1" type="ORF">QFC19_005587</name>
</gene>